<sequence>MLYSWVQAVASAATSLIVEPPWKKRKPNPPPPLSFLSLPDVIILNCLARVSRSYYPKLSLVSKTFRSLILSIDLNHARFHHQTQEDIFYICLQLPDRPLPTWFTLWIKPDEEEVKKRSIFVQVPSSYDSREPLSYCTVGSDLYALRQSYPPSPSMFVRNKKSVVWRNAPNMTVPRAYPVACKLDGKIYVMGGCNDDKSKKSCWGEVFDTNTQTWETLPNPKAELRFSSMIRETQIIEGKIYVRSIDEIDSVYDPKTRKWDATEKALVDDSRSMVMVGDLYYSCRAKSCKWYDTKCDKWKLVKGLSSLNKSYCRRGLIETVEYCGKLLIIWDKFAQPRRYCHEKTICCALVAFEKRQNGQVWGKVEWSNAGLTVPSTYVYMRYLVNVL</sequence>
<dbReference type="OMA" id="RETQIIE"/>
<dbReference type="CDD" id="cd22152">
    <property type="entry name" value="F-box_AtAFR-like"/>
    <property type="match status" value="1"/>
</dbReference>
<dbReference type="Proteomes" id="UP000028999">
    <property type="component" value="Unassembled WGS sequence"/>
</dbReference>
<dbReference type="InterPro" id="IPR057499">
    <property type="entry name" value="Kelch_FKB95"/>
</dbReference>
<dbReference type="PANTHER" id="PTHR24414">
    <property type="entry name" value="F-BOX/KELCH-REPEAT PROTEIN SKIP4"/>
    <property type="match status" value="1"/>
</dbReference>
<dbReference type="PANTHER" id="PTHR24414:SF106">
    <property type="entry name" value="F-BOX DOMAIN-CONTAINING PROTEIN"/>
    <property type="match status" value="1"/>
</dbReference>
<dbReference type="Pfam" id="PF25210">
    <property type="entry name" value="Kelch_FKB95"/>
    <property type="match status" value="1"/>
</dbReference>
<evidence type="ECO:0000313" key="2">
    <source>
        <dbReference type="EMBL" id="CAF1710073.1"/>
    </source>
</evidence>
<reference evidence="3 4" key="1">
    <citation type="journal article" date="2014" name="Science">
        <title>Plant genetics. Early allopolyploid evolution in the post-Neolithic Brassica napus oilseed genome.</title>
        <authorList>
            <person name="Chalhoub B."/>
            <person name="Denoeud F."/>
            <person name="Liu S."/>
            <person name="Parkin I.A."/>
            <person name="Tang H."/>
            <person name="Wang X."/>
            <person name="Chiquet J."/>
            <person name="Belcram H."/>
            <person name="Tong C."/>
            <person name="Samans B."/>
            <person name="Correa M."/>
            <person name="Da Silva C."/>
            <person name="Just J."/>
            <person name="Falentin C."/>
            <person name="Koh C.S."/>
            <person name="Le Clainche I."/>
            <person name="Bernard M."/>
            <person name="Bento P."/>
            <person name="Noel B."/>
            <person name="Labadie K."/>
            <person name="Alberti A."/>
            <person name="Charles M."/>
            <person name="Arnaud D."/>
            <person name="Guo H."/>
            <person name="Daviaud C."/>
            <person name="Alamery S."/>
            <person name="Jabbari K."/>
            <person name="Zhao M."/>
            <person name="Edger P.P."/>
            <person name="Chelaifa H."/>
            <person name="Tack D."/>
            <person name="Lassalle G."/>
            <person name="Mestiri I."/>
            <person name="Schnel N."/>
            <person name="Le Paslier M.C."/>
            <person name="Fan G."/>
            <person name="Renault V."/>
            <person name="Bayer P.E."/>
            <person name="Golicz A.A."/>
            <person name="Manoli S."/>
            <person name="Lee T.H."/>
            <person name="Thi V.H."/>
            <person name="Chalabi S."/>
            <person name="Hu Q."/>
            <person name="Fan C."/>
            <person name="Tollenaere R."/>
            <person name="Lu Y."/>
            <person name="Battail C."/>
            <person name="Shen J."/>
            <person name="Sidebottom C.H."/>
            <person name="Wang X."/>
            <person name="Canaguier A."/>
            <person name="Chauveau A."/>
            <person name="Berard A."/>
            <person name="Deniot G."/>
            <person name="Guan M."/>
            <person name="Liu Z."/>
            <person name="Sun F."/>
            <person name="Lim Y.P."/>
            <person name="Lyons E."/>
            <person name="Town C.D."/>
            <person name="Bancroft I."/>
            <person name="Wang X."/>
            <person name="Meng J."/>
            <person name="Ma J."/>
            <person name="Pires J.C."/>
            <person name="King G.J."/>
            <person name="Brunel D."/>
            <person name="Delourme R."/>
            <person name="Renard M."/>
            <person name="Aury J.M."/>
            <person name="Adams K.L."/>
            <person name="Batley J."/>
            <person name="Snowdon R.J."/>
            <person name="Tost J."/>
            <person name="Edwards D."/>
            <person name="Zhou Y."/>
            <person name="Hua W."/>
            <person name="Sharpe A.G."/>
            <person name="Paterson A.H."/>
            <person name="Guan C."/>
            <person name="Wincker P."/>
        </authorList>
    </citation>
    <scope>NUCLEOTIDE SEQUENCE [LARGE SCALE GENOMIC DNA]</scope>
    <source>
        <strain evidence="4">cv. Darmor-bzh</strain>
    </source>
</reference>
<gene>
    <name evidence="3" type="primary">BnaC03g76280D</name>
    <name evidence="2" type="ORF">DARMORV10_C03P78240.1</name>
    <name evidence="3" type="ORF">GSBRNA2T00023201001</name>
</gene>
<dbReference type="InterPro" id="IPR015915">
    <property type="entry name" value="Kelch-typ_b-propeller"/>
</dbReference>
<keyword evidence="4" id="KW-1185">Reference proteome</keyword>
<dbReference type="InterPro" id="IPR050354">
    <property type="entry name" value="F-box/kelch-repeat_ARATH"/>
</dbReference>
<proteinExistence type="predicted"/>
<dbReference type="EMBL" id="LK033644">
    <property type="protein sequence ID" value="CDY58187.1"/>
    <property type="molecule type" value="Genomic_DNA"/>
</dbReference>
<dbReference type="AlphaFoldDB" id="A0A078J3E3"/>
<organism evidence="3 4">
    <name type="scientific">Brassica napus</name>
    <name type="common">Rape</name>
    <dbReference type="NCBI Taxonomy" id="3708"/>
    <lineage>
        <taxon>Eukaryota</taxon>
        <taxon>Viridiplantae</taxon>
        <taxon>Streptophyta</taxon>
        <taxon>Embryophyta</taxon>
        <taxon>Tracheophyta</taxon>
        <taxon>Spermatophyta</taxon>
        <taxon>Magnoliopsida</taxon>
        <taxon>eudicotyledons</taxon>
        <taxon>Gunneridae</taxon>
        <taxon>Pentapetalae</taxon>
        <taxon>rosids</taxon>
        <taxon>malvids</taxon>
        <taxon>Brassicales</taxon>
        <taxon>Brassicaceae</taxon>
        <taxon>Brassiceae</taxon>
        <taxon>Brassica</taxon>
    </lineage>
</organism>
<protein>
    <submittedName>
        <fullName evidence="2">(rape) hypothetical protein</fullName>
    </submittedName>
    <submittedName>
        <fullName evidence="3">BnaC03g76280D protein</fullName>
    </submittedName>
</protein>
<dbReference type="Pfam" id="PF00646">
    <property type="entry name" value="F-box"/>
    <property type="match status" value="1"/>
</dbReference>
<dbReference type="Gene3D" id="2.120.10.80">
    <property type="entry name" value="Kelch-type beta propeller"/>
    <property type="match status" value="1"/>
</dbReference>
<dbReference type="SUPFAM" id="SSF117281">
    <property type="entry name" value="Kelch motif"/>
    <property type="match status" value="1"/>
</dbReference>
<evidence type="ECO:0000313" key="3">
    <source>
        <dbReference type="EMBL" id="CDY58187.1"/>
    </source>
</evidence>
<dbReference type="Proteomes" id="UP001295469">
    <property type="component" value="Chromosome C03"/>
</dbReference>
<name>A0A078J3E3_BRANA</name>
<dbReference type="SMART" id="SM00256">
    <property type="entry name" value="FBOX"/>
    <property type="match status" value="1"/>
</dbReference>
<dbReference type="Gramene" id="CDY58187">
    <property type="protein sequence ID" value="CDY58187"/>
    <property type="gene ID" value="GSBRNA2T00023201001"/>
</dbReference>
<reference evidence="2" key="3">
    <citation type="submission" date="2021-01" db="EMBL/GenBank/DDBJ databases">
        <authorList>
            <consortium name="Genoscope - CEA"/>
            <person name="William W."/>
        </authorList>
    </citation>
    <scope>NUCLEOTIDE SEQUENCE</scope>
</reference>
<evidence type="ECO:0000313" key="4">
    <source>
        <dbReference type="Proteomes" id="UP000028999"/>
    </source>
</evidence>
<dbReference type="PaxDb" id="3708-A0A078J3E3"/>
<accession>A0A078J3E3</accession>
<evidence type="ECO:0000259" key="1">
    <source>
        <dbReference type="SMART" id="SM00256"/>
    </source>
</evidence>
<dbReference type="EMBL" id="HG994367">
    <property type="protein sequence ID" value="CAF1710073.1"/>
    <property type="molecule type" value="Genomic_DNA"/>
</dbReference>
<reference evidence="3" key="2">
    <citation type="submission" date="2014-06" db="EMBL/GenBank/DDBJ databases">
        <authorList>
            <person name="Genoscope - CEA"/>
        </authorList>
    </citation>
    <scope>NUCLEOTIDE SEQUENCE</scope>
</reference>
<dbReference type="InterPro" id="IPR001810">
    <property type="entry name" value="F-box_dom"/>
</dbReference>
<feature type="domain" description="F-box" evidence="1">
    <location>
        <begin position="38"/>
        <end position="78"/>
    </location>
</feature>